<organism evidence="2 3">
    <name type="scientific">Prorocentrum cordatum</name>
    <dbReference type="NCBI Taxonomy" id="2364126"/>
    <lineage>
        <taxon>Eukaryota</taxon>
        <taxon>Sar</taxon>
        <taxon>Alveolata</taxon>
        <taxon>Dinophyceae</taxon>
        <taxon>Prorocentrales</taxon>
        <taxon>Prorocentraceae</taxon>
        <taxon>Prorocentrum</taxon>
    </lineage>
</organism>
<evidence type="ECO:0000313" key="2">
    <source>
        <dbReference type="EMBL" id="CAK0808561.1"/>
    </source>
</evidence>
<evidence type="ECO:0000256" key="1">
    <source>
        <dbReference type="SAM" id="MobiDB-lite"/>
    </source>
</evidence>
<dbReference type="EMBL" id="CAUYUJ010004206">
    <property type="protein sequence ID" value="CAK0808561.1"/>
    <property type="molecule type" value="Genomic_DNA"/>
</dbReference>
<gene>
    <name evidence="2" type="ORF">PCOR1329_LOCUS14120</name>
</gene>
<reference evidence="2" key="1">
    <citation type="submission" date="2023-10" db="EMBL/GenBank/DDBJ databases">
        <authorList>
            <person name="Chen Y."/>
            <person name="Shah S."/>
            <person name="Dougan E. K."/>
            <person name="Thang M."/>
            <person name="Chan C."/>
        </authorList>
    </citation>
    <scope>NUCLEOTIDE SEQUENCE [LARGE SCALE GENOMIC DNA]</scope>
</reference>
<proteinExistence type="predicted"/>
<evidence type="ECO:0000313" key="3">
    <source>
        <dbReference type="Proteomes" id="UP001189429"/>
    </source>
</evidence>
<accession>A0ABN9QTX5</accession>
<sequence>MGLPTTTTLKDLFATTPIGSSTNVRFGESTADIRLWAEYAGRNGWAEETAWMGSGINYADGRSVYQARVRFGALFNNFGSVSDADGAIGFGATEAEGQGMVGAGATTWPRNSYPVQGTIWVKTPVPSPTSSPTLAPTSSPTSSPTASPTTSPTSAPAAPPINSGPMVKGNGDPHLANTLGQKFDLLQAGYHTLVQIPRWERHRTNFLVEARASRAGRGCADLFFTEINISGTWARRHRATDLRWDAEATRLAKPTWMTFHNVVNVNIVHGRTAQNTKYLNIFMKGLHKTKVPVGGLLGEDDHTAATTLDKGCKHIVTL</sequence>
<feature type="region of interest" description="Disordered" evidence="1">
    <location>
        <begin position="124"/>
        <end position="174"/>
    </location>
</feature>
<dbReference type="Proteomes" id="UP001189429">
    <property type="component" value="Unassembled WGS sequence"/>
</dbReference>
<keyword evidence="3" id="KW-1185">Reference proteome</keyword>
<name>A0ABN9QTX5_9DINO</name>
<comment type="caution">
    <text evidence="2">The sequence shown here is derived from an EMBL/GenBank/DDBJ whole genome shotgun (WGS) entry which is preliminary data.</text>
</comment>
<protein>
    <submittedName>
        <fullName evidence="2">Uncharacterized protein</fullName>
    </submittedName>
</protein>
<feature type="compositionally biased region" description="Low complexity" evidence="1">
    <location>
        <begin position="128"/>
        <end position="156"/>
    </location>
</feature>